<accession>M3CV16</accession>
<dbReference type="InterPro" id="IPR050282">
    <property type="entry name" value="Cycloisomerase_2"/>
</dbReference>
<evidence type="ECO:0000256" key="2">
    <source>
        <dbReference type="SAM" id="MobiDB-lite"/>
    </source>
</evidence>
<dbReference type="Proteomes" id="UP000016931">
    <property type="component" value="Unassembled WGS sequence"/>
</dbReference>
<keyword evidence="3" id="KW-0732">Signal</keyword>
<dbReference type="STRING" id="692275.M3CV16"/>
<protein>
    <submittedName>
        <fullName evidence="4">Putative isomerase YbhE</fullName>
    </submittedName>
</protein>
<dbReference type="Pfam" id="PF10282">
    <property type="entry name" value="Lactonase"/>
    <property type="match status" value="1"/>
</dbReference>
<dbReference type="InterPro" id="IPR011045">
    <property type="entry name" value="N2O_reductase_N"/>
</dbReference>
<dbReference type="HOGENOM" id="CLU_038716_0_0_1"/>
<feature type="region of interest" description="Disordered" evidence="2">
    <location>
        <begin position="154"/>
        <end position="174"/>
    </location>
</feature>
<dbReference type="AlphaFoldDB" id="M3CV16"/>
<evidence type="ECO:0000256" key="3">
    <source>
        <dbReference type="SAM" id="SignalP"/>
    </source>
</evidence>
<dbReference type="OMA" id="FVWTATR"/>
<dbReference type="GO" id="GO:0017057">
    <property type="term" value="F:6-phosphogluconolactonase activity"/>
    <property type="evidence" value="ECO:0007669"/>
    <property type="project" value="TreeGrafter"/>
</dbReference>
<dbReference type="InterPro" id="IPR019405">
    <property type="entry name" value="Lactonase_7-beta_prop"/>
</dbReference>
<dbReference type="InterPro" id="IPR015943">
    <property type="entry name" value="WD40/YVTN_repeat-like_dom_sf"/>
</dbReference>
<reference evidence="4 5" key="1">
    <citation type="journal article" date="2012" name="PLoS Pathog.">
        <title>Diverse lifestyles and strategies of plant pathogenesis encoded in the genomes of eighteen Dothideomycetes fungi.</title>
        <authorList>
            <person name="Ohm R.A."/>
            <person name="Feau N."/>
            <person name="Henrissat B."/>
            <person name="Schoch C.L."/>
            <person name="Horwitz B.A."/>
            <person name="Barry K.W."/>
            <person name="Condon B.J."/>
            <person name="Copeland A.C."/>
            <person name="Dhillon B."/>
            <person name="Glaser F."/>
            <person name="Hesse C.N."/>
            <person name="Kosti I."/>
            <person name="LaButti K."/>
            <person name="Lindquist E.A."/>
            <person name="Lucas S."/>
            <person name="Salamov A.A."/>
            <person name="Bradshaw R.E."/>
            <person name="Ciuffetti L."/>
            <person name="Hamelin R.C."/>
            <person name="Kema G.H.J."/>
            <person name="Lawrence C."/>
            <person name="Scott J.A."/>
            <person name="Spatafora J.W."/>
            <person name="Turgeon B.G."/>
            <person name="de Wit P.J.G.M."/>
            <person name="Zhong S."/>
            <person name="Goodwin S.B."/>
            <person name="Grigoriev I.V."/>
        </authorList>
    </citation>
    <scope>NUCLEOTIDE SEQUENCE [LARGE SCALE GENOMIC DNA]</scope>
    <source>
        <strain evidence="4 5">SO2202</strain>
    </source>
</reference>
<sequence length="419" mass="44080">MRLSSPTSPTLLALAATAASALNLFVADYSGSITTLSLSESNSSYTLDKTFETTACGPSPAWLTLDVNRGLLFCVNEGITTPNGSLSSFTINANGSLHLISNLTTLGGPVSSALYGNPAAAEHGIVLAHYGGSAVSTFTVSAGGNLTLNEEFVFEDMPSPGPDPERQDKPHPHQALLDPTGQYILVPDLGADLVRIFGWDVADLKLKELEPLVADPGSGPRHIAFWTPQNIPGGTTYMYLVEELSSRVAGYAVQYSTDYSGLSFNPIGSQSTLGYHNLVRRNAPAEIQISPDNKFLLVSNRNSTAFTLPDPEIGPSDSISTFQLCPNTGSLSARHHQLSPSGGLYPRHFATNSAGNLVAAALQLSGSVVILERDTATGLMMLEPVARIAIPANVTTVMWDEVARSGVTGLTGMGVGLGF</sequence>
<name>M3CV16_SPHMS</name>
<comment type="similarity">
    <text evidence="1">Belongs to the cycloisomerase 2 family.</text>
</comment>
<dbReference type="eggNOG" id="ENOG502S3WY">
    <property type="taxonomic scope" value="Eukaryota"/>
</dbReference>
<dbReference type="Gene3D" id="2.130.10.10">
    <property type="entry name" value="YVTN repeat-like/Quinoprotein amine dehydrogenase"/>
    <property type="match status" value="1"/>
</dbReference>
<feature type="signal peptide" evidence="3">
    <location>
        <begin position="1"/>
        <end position="21"/>
    </location>
</feature>
<proteinExistence type="inferred from homology"/>
<feature type="chain" id="PRO_5004032618" evidence="3">
    <location>
        <begin position="22"/>
        <end position="419"/>
    </location>
</feature>
<dbReference type="RefSeq" id="XP_016756113.1">
    <property type="nucleotide sequence ID" value="XM_016907366.1"/>
</dbReference>
<dbReference type="GO" id="GO:0016853">
    <property type="term" value="F:isomerase activity"/>
    <property type="evidence" value="ECO:0007669"/>
    <property type="project" value="UniProtKB-KW"/>
</dbReference>
<evidence type="ECO:0000256" key="1">
    <source>
        <dbReference type="ARBA" id="ARBA00005564"/>
    </source>
</evidence>
<dbReference type="GeneID" id="27904503"/>
<evidence type="ECO:0000313" key="4">
    <source>
        <dbReference type="EMBL" id="EMF07992.1"/>
    </source>
</evidence>
<dbReference type="PANTHER" id="PTHR30344">
    <property type="entry name" value="6-PHOSPHOGLUCONOLACTONASE-RELATED"/>
    <property type="match status" value="1"/>
</dbReference>
<dbReference type="PANTHER" id="PTHR30344:SF1">
    <property type="entry name" value="6-PHOSPHOGLUCONOLACTONASE"/>
    <property type="match status" value="1"/>
</dbReference>
<dbReference type="EMBL" id="KB456272">
    <property type="protein sequence ID" value="EMF07992.1"/>
    <property type="molecule type" value="Genomic_DNA"/>
</dbReference>
<gene>
    <name evidence="4" type="ORF">SEPMUDRAFT_152309</name>
</gene>
<keyword evidence="5" id="KW-1185">Reference proteome</keyword>
<dbReference type="OrthoDB" id="9972196at2759"/>
<keyword evidence="4" id="KW-0413">Isomerase</keyword>
<dbReference type="SUPFAM" id="SSF50974">
    <property type="entry name" value="Nitrous oxide reductase, N-terminal domain"/>
    <property type="match status" value="1"/>
</dbReference>
<organism evidence="4 5">
    <name type="scientific">Sphaerulina musiva (strain SO2202)</name>
    <name type="common">Poplar stem canker fungus</name>
    <name type="synonym">Septoria musiva</name>
    <dbReference type="NCBI Taxonomy" id="692275"/>
    <lineage>
        <taxon>Eukaryota</taxon>
        <taxon>Fungi</taxon>
        <taxon>Dikarya</taxon>
        <taxon>Ascomycota</taxon>
        <taxon>Pezizomycotina</taxon>
        <taxon>Dothideomycetes</taxon>
        <taxon>Dothideomycetidae</taxon>
        <taxon>Mycosphaerellales</taxon>
        <taxon>Mycosphaerellaceae</taxon>
        <taxon>Sphaerulina</taxon>
    </lineage>
</organism>
<evidence type="ECO:0000313" key="5">
    <source>
        <dbReference type="Proteomes" id="UP000016931"/>
    </source>
</evidence>